<dbReference type="GO" id="GO:0006508">
    <property type="term" value="P:proteolysis"/>
    <property type="evidence" value="ECO:0007669"/>
    <property type="project" value="InterPro"/>
</dbReference>
<gene>
    <name evidence="2" type="ORF">DJ019_13475</name>
</gene>
<protein>
    <submittedName>
        <fullName evidence="2">Membrane dipeptidase</fullName>
    </submittedName>
</protein>
<sequence>MRVSIAVGLAAVLLAGAANAQPADPKLAARIDKVLAKTPLIDGHNDVPWAARQRFGHHPEKLDLSKDTTALSAPGEPGLMTDIPRLRAGRVGGQFWSVYIPASYNGPIAVQTTLEQIDIVKGLAVRYPDVFEMAYTADDVVRIHKAGKIASLVGIEGGHQVNESLPVLRQMYDAGARYMTLTHSLNTRWADSATANPQHGGLTAFGKQVVAEMNRMGMLVDLSHVSADTMRDALEVSQAPIIFSHSGASGVAEHARNVPDDVLAMVKKNRGVVMVNFAVNYVSRERAVWASDRSAEQARYNAPPFGGLYIGQPEKAKAALAEWEKAHPKPRVTLAMVADHVDHIAKVCGRDCVGLGSDFDGIPETPEGLEGVDKYPALLAEMARRGWSDAELAGLAGGNVLRALKEAEAVAKKLQATTPPSNATLAELDGGGR</sequence>
<name>A0A328BJ66_9CAUL</name>
<dbReference type="GO" id="GO:0070573">
    <property type="term" value="F:metallodipeptidase activity"/>
    <property type="evidence" value="ECO:0007669"/>
    <property type="project" value="InterPro"/>
</dbReference>
<comment type="caution">
    <text evidence="2">The sequence shown here is derived from an EMBL/GenBank/DDBJ whole genome shotgun (WGS) entry which is preliminary data.</text>
</comment>
<dbReference type="SUPFAM" id="SSF51556">
    <property type="entry name" value="Metallo-dependent hydrolases"/>
    <property type="match status" value="1"/>
</dbReference>
<dbReference type="EMBL" id="QFYS01000005">
    <property type="protein sequence ID" value="RAK65008.1"/>
    <property type="molecule type" value="Genomic_DNA"/>
</dbReference>
<reference evidence="2 3" key="1">
    <citation type="submission" date="2018-05" db="EMBL/GenBank/DDBJ databases">
        <authorList>
            <person name="Lanie J.A."/>
            <person name="Ng W.-L."/>
            <person name="Kazmierczak K.M."/>
            <person name="Andrzejewski T.M."/>
            <person name="Davidsen T.M."/>
            <person name="Wayne K.J."/>
            <person name="Tettelin H."/>
            <person name="Glass J.I."/>
            <person name="Rusch D."/>
            <person name="Podicherti R."/>
            <person name="Tsui H.-C.T."/>
            <person name="Winkler M.E."/>
        </authorList>
    </citation>
    <scope>NUCLEOTIDE SEQUENCE [LARGE SCALE GENOMIC DNA]</scope>
    <source>
        <strain evidence="2 3">BUT-10</strain>
    </source>
</reference>
<dbReference type="OrthoDB" id="9804920at2"/>
<dbReference type="InterPro" id="IPR032466">
    <property type="entry name" value="Metal_Hydrolase"/>
</dbReference>
<organism evidence="2 3">
    <name type="scientific">Phenylobacterium kunshanense</name>
    <dbReference type="NCBI Taxonomy" id="1445034"/>
    <lineage>
        <taxon>Bacteria</taxon>
        <taxon>Pseudomonadati</taxon>
        <taxon>Pseudomonadota</taxon>
        <taxon>Alphaproteobacteria</taxon>
        <taxon>Caulobacterales</taxon>
        <taxon>Caulobacteraceae</taxon>
        <taxon>Phenylobacterium</taxon>
    </lineage>
</organism>
<feature type="chain" id="PRO_5016250035" evidence="1">
    <location>
        <begin position="21"/>
        <end position="433"/>
    </location>
</feature>
<dbReference type="Pfam" id="PF01244">
    <property type="entry name" value="Peptidase_M19"/>
    <property type="match status" value="1"/>
</dbReference>
<keyword evidence="3" id="KW-1185">Reference proteome</keyword>
<dbReference type="PANTHER" id="PTHR10443:SF12">
    <property type="entry name" value="DIPEPTIDASE"/>
    <property type="match status" value="1"/>
</dbReference>
<dbReference type="Proteomes" id="UP000249524">
    <property type="component" value="Unassembled WGS sequence"/>
</dbReference>
<dbReference type="PROSITE" id="PS51365">
    <property type="entry name" value="RENAL_DIPEPTIDASE_2"/>
    <property type="match status" value="1"/>
</dbReference>
<dbReference type="CDD" id="cd01301">
    <property type="entry name" value="rDP_like"/>
    <property type="match status" value="1"/>
</dbReference>
<evidence type="ECO:0000313" key="2">
    <source>
        <dbReference type="EMBL" id="RAK65008.1"/>
    </source>
</evidence>
<dbReference type="PANTHER" id="PTHR10443">
    <property type="entry name" value="MICROSOMAL DIPEPTIDASE"/>
    <property type="match status" value="1"/>
</dbReference>
<keyword evidence="1" id="KW-0732">Signal</keyword>
<dbReference type="Gene3D" id="3.20.20.140">
    <property type="entry name" value="Metal-dependent hydrolases"/>
    <property type="match status" value="1"/>
</dbReference>
<proteinExistence type="predicted"/>
<accession>A0A328BJ66</accession>
<feature type="signal peptide" evidence="1">
    <location>
        <begin position="1"/>
        <end position="20"/>
    </location>
</feature>
<evidence type="ECO:0000256" key="1">
    <source>
        <dbReference type="SAM" id="SignalP"/>
    </source>
</evidence>
<dbReference type="InterPro" id="IPR008257">
    <property type="entry name" value="Pept_M19"/>
</dbReference>
<evidence type="ECO:0000313" key="3">
    <source>
        <dbReference type="Proteomes" id="UP000249524"/>
    </source>
</evidence>
<dbReference type="AlphaFoldDB" id="A0A328BJ66"/>